<evidence type="ECO:0000313" key="3">
    <source>
        <dbReference type="Proteomes" id="UP000195162"/>
    </source>
</evidence>
<evidence type="ECO:0000313" key="2">
    <source>
        <dbReference type="EMBL" id="OTU27734.1"/>
    </source>
</evidence>
<dbReference type="EMBL" id="NGIR01000024">
    <property type="protein sequence ID" value="OTU27734.1"/>
    <property type="molecule type" value="Genomic_DNA"/>
</dbReference>
<dbReference type="InterPro" id="IPR009045">
    <property type="entry name" value="Zn_M74/Hedgehog-like"/>
</dbReference>
<evidence type="ECO:0000259" key="1">
    <source>
        <dbReference type="Pfam" id="PF08291"/>
    </source>
</evidence>
<name>A0A242U4G5_ACIPI</name>
<dbReference type="Pfam" id="PF08291">
    <property type="entry name" value="Peptidase_M15_3"/>
    <property type="match status" value="1"/>
</dbReference>
<dbReference type="PROSITE" id="PS51257">
    <property type="entry name" value="PROKAR_LIPOPROTEIN"/>
    <property type="match status" value="1"/>
</dbReference>
<dbReference type="SUPFAM" id="SSF55166">
    <property type="entry name" value="Hedgehog/DD-peptidase"/>
    <property type="match status" value="1"/>
</dbReference>
<organism evidence="2 3">
    <name type="scientific">Acinetobacter pittii</name>
    <name type="common">Acinetobacter genomosp. 3</name>
    <dbReference type="NCBI Taxonomy" id="48296"/>
    <lineage>
        <taxon>Bacteria</taxon>
        <taxon>Pseudomonadati</taxon>
        <taxon>Pseudomonadota</taxon>
        <taxon>Gammaproteobacteria</taxon>
        <taxon>Moraxellales</taxon>
        <taxon>Moraxellaceae</taxon>
        <taxon>Acinetobacter</taxon>
        <taxon>Acinetobacter calcoaceticus/baumannii complex</taxon>
    </lineage>
</organism>
<accession>A0A242U4G5</accession>
<dbReference type="InterPro" id="IPR013230">
    <property type="entry name" value="Peptidase_M15A_C"/>
</dbReference>
<feature type="domain" description="Peptidase M15A C-terminal" evidence="1">
    <location>
        <begin position="109"/>
        <end position="177"/>
    </location>
</feature>
<comment type="caution">
    <text evidence="2">The sequence shown here is derived from an EMBL/GenBank/DDBJ whole genome shotgun (WGS) entry which is preliminary data.</text>
</comment>
<dbReference type="Proteomes" id="UP000195162">
    <property type="component" value="Unassembled WGS sequence"/>
</dbReference>
<dbReference type="AlphaFoldDB" id="A0A242U4G5"/>
<sequence>MKRYLGLILLSLTACSTQTPKPTIPQHTQTTLPQPTKTVVRIKPQPEAYVAWLATADHRQSVQAYKQFLKQKGLADLVPDHELLRSARDWQKCGVEPYAVPPREIWSNIVPTLSILKALVEDGVINDFEVTSVYRALSLNRCAGGADASRHVFNAALDFRIGPEQPSDLDQFNIQQTKTKLCQFWATKGQALNMGLGVYASGQIHIDSQGFRAWGPDHHYKTSICQGL</sequence>
<protein>
    <submittedName>
        <fullName evidence="2">Peptidase M15</fullName>
    </submittedName>
</protein>
<dbReference type="Gene3D" id="3.30.1380.10">
    <property type="match status" value="1"/>
</dbReference>
<reference evidence="2 3" key="1">
    <citation type="submission" date="2017-05" db="EMBL/GenBank/DDBJ databases">
        <authorList>
            <person name="Song R."/>
            <person name="Chenine A.L."/>
            <person name="Ruprecht R.M."/>
        </authorList>
    </citation>
    <scope>NUCLEOTIDE SEQUENCE [LARGE SCALE GENOMIC DNA]</scope>
    <source>
        <strain evidence="2 3">ARLG1955</strain>
    </source>
</reference>
<dbReference type="RefSeq" id="WP_086376015.1">
    <property type="nucleotide sequence ID" value="NZ_JADVOL010000003.1"/>
</dbReference>
<proteinExistence type="predicted"/>
<gene>
    <name evidence="2" type="ORF">CAT59_08780</name>
</gene>